<reference evidence="7" key="1">
    <citation type="journal article" date="2014" name="Int. J. Syst. Evol. Microbiol.">
        <title>Complete genome sequence of Corynebacterium casei LMG S-19264T (=DSM 44701T), isolated from a smear-ripened cheese.</title>
        <authorList>
            <consortium name="US DOE Joint Genome Institute (JGI-PGF)"/>
            <person name="Walter F."/>
            <person name="Albersmeier A."/>
            <person name="Kalinowski J."/>
            <person name="Ruckert C."/>
        </authorList>
    </citation>
    <scope>NUCLEOTIDE SEQUENCE</scope>
    <source>
        <strain evidence="7">JCM 1480</strain>
    </source>
</reference>
<dbReference type="PROSITE" id="PS51198">
    <property type="entry name" value="UVRD_HELICASE_ATP_BIND"/>
    <property type="match status" value="1"/>
</dbReference>
<keyword evidence="4 5" id="KW-0067">ATP-binding</keyword>
<keyword evidence="2 5" id="KW-0378">Hydrolase</keyword>
<evidence type="ECO:0000256" key="2">
    <source>
        <dbReference type="ARBA" id="ARBA00022801"/>
    </source>
</evidence>
<dbReference type="PANTHER" id="PTHR11070">
    <property type="entry name" value="UVRD / RECB / PCRA DNA HELICASE FAMILY MEMBER"/>
    <property type="match status" value="1"/>
</dbReference>
<dbReference type="GO" id="GO:0005524">
    <property type="term" value="F:ATP binding"/>
    <property type="evidence" value="ECO:0007669"/>
    <property type="project" value="UniProtKB-UniRule"/>
</dbReference>
<comment type="caution">
    <text evidence="7">The sequence shown here is derived from an EMBL/GenBank/DDBJ whole genome shotgun (WGS) entry which is preliminary data.</text>
</comment>
<keyword evidence="3 5" id="KW-0347">Helicase</keyword>
<dbReference type="Gene3D" id="3.40.50.300">
    <property type="entry name" value="P-loop containing nucleotide triphosphate hydrolases"/>
    <property type="match status" value="3"/>
</dbReference>
<dbReference type="PANTHER" id="PTHR11070:SF45">
    <property type="entry name" value="DNA 3'-5' HELICASE"/>
    <property type="match status" value="1"/>
</dbReference>
<protein>
    <submittedName>
        <fullName evidence="7">DNA helicase</fullName>
    </submittedName>
</protein>
<evidence type="ECO:0000313" key="7">
    <source>
        <dbReference type="EMBL" id="GGL06195.1"/>
    </source>
</evidence>
<evidence type="ECO:0000256" key="3">
    <source>
        <dbReference type="ARBA" id="ARBA00022806"/>
    </source>
</evidence>
<dbReference type="InterPro" id="IPR027417">
    <property type="entry name" value="P-loop_NTPase"/>
</dbReference>
<gene>
    <name evidence="7" type="ORF">GCM10009769_25560</name>
</gene>
<keyword evidence="1 5" id="KW-0547">Nucleotide-binding</keyword>
<dbReference type="EMBL" id="BMOI01000011">
    <property type="protein sequence ID" value="GGL06195.1"/>
    <property type="molecule type" value="Genomic_DNA"/>
</dbReference>
<name>A0A8H9KZM9_9MICO</name>
<evidence type="ECO:0000256" key="1">
    <source>
        <dbReference type="ARBA" id="ARBA00022741"/>
    </source>
</evidence>
<sequence>MWTLRVWRTGGTVPAGTVPPVRRWSRREVSGVGPAGLHWTPLFPEGWRVSEPTEIDRERDYVDGLFARLDELTAEAEQRLAETRRQAVGGNHQSRSERDAYARLYEDTIATLERVGDRLVFGRLEVSEPDSDEDAFRYIGRVGLRDDDHRPLLLDWRVPGASAFYQATAAHPMGMRSRRHLTLDGRTVVGVEDEVFDAALYDDERTHLQGEGALLAAVTAERTGRMTDIVATIQAEQDRIIRSPLEGVLIVQGGPGTGKTAVALHRAAYLLYSYRERLRGSGVLMVGPSSAFLTYIEQVLPSLGETGVVMASLGSLYPGVHASTHDRRDVAAVKGSAEMASLLRRAVRSRQVVPTEPVTLDVEGERLVVPPQLVADAMKRAQDRGKPHNVARVTFNKIALDAMTRLLADQLRERGTTVDEADEKVLREDIRSSYDARVLLNTAWLPLPAEKFVEDLYARPNWLASLTPNWTPERRALLSRARGSEMTVEDVPLLDEAAELLGPFDPTGGAAKRAAKASRNRDIENARQAIENMGVEGIVTAEQVAGAFAEGGDPRTTAERAAEDREWTYGHIVVDEAQELSPMQWRVLARRNPLRSFTIVGDMAQGSSPGAARTWDDVVGALARRRRGRAPQVPIEHRIEELTVNYRTPRSIVRAAGEYAESAGLVVTRNEAVRDGDPVQRVHVPRSALLDTVAGLVDTERAGIGSGTIGVIVPEADLDAVRHRLARTEADVRTLGSPRPGSVTVLTGADAKGLEFDGVLLVDPERVGSDAARAAAAVYVAMTRPTRRLTVVDVD</sequence>
<accession>A0A8H9KZM9</accession>
<evidence type="ECO:0000256" key="5">
    <source>
        <dbReference type="PROSITE-ProRule" id="PRU00560"/>
    </source>
</evidence>
<dbReference type="Proteomes" id="UP000648535">
    <property type="component" value="Unassembled WGS sequence"/>
</dbReference>
<dbReference type="InterPro" id="IPR014016">
    <property type="entry name" value="UvrD-like_ATP-bd"/>
</dbReference>
<dbReference type="SUPFAM" id="SSF52540">
    <property type="entry name" value="P-loop containing nucleoside triphosphate hydrolases"/>
    <property type="match status" value="2"/>
</dbReference>
<dbReference type="GO" id="GO:0000725">
    <property type="term" value="P:recombinational repair"/>
    <property type="evidence" value="ECO:0007669"/>
    <property type="project" value="TreeGrafter"/>
</dbReference>
<feature type="domain" description="UvrD-like helicase ATP-binding" evidence="6">
    <location>
        <begin position="232"/>
        <end position="649"/>
    </location>
</feature>
<evidence type="ECO:0000313" key="8">
    <source>
        <dbReference type="Proteomes" id="UP000648535"/>
    </source>
</evidence>
<dbReference type="GO" id="GO:0043138">
    <property type="term" value="F:3'-5' DNA helicase activity"/>
    <property type="evidence" value="ECO:0007669"/>
    <property type="project" value="TreeGrafter"/>
</dbReference>
<feature type="binding site" evidence="5">
    <location>
        <begin position="253"/>
        <end position="260"/>
    </location>
    <ligand>
        <name>ATP</name>
        <dbReference type="ChEBI" id="CHEBI:30616"/>
    </ligand>
</feature>
<dbReference type="AlphaFoldDB" id="A0A8H9KZM9"/>
<evidence type="ECO:0000259" key="6">
    <source>
        <dbReference type="PROSITE" id="PS51198"/>
    </source>
</evidence>
<dbReference type="InterPro" id="IPR000212">
    <property type="entry name" value="DNA_helicase_UvrD/REP"/>
</dbReference>
<dbReference type="GO" id="GO:0005829">
    <property type="term" value="C:cytosol"/>
    <property type="evidence" value="ECO:0007669"/>
    <property type="project" value="TreeGrafter"/>
</dbReference>
<organism evidence="7 8">
    <name type="scientific">Curtobacterium luteum</name>
    <dbReference type="NCBI Taxonomy" id="33881"/>
    <lineage>
        <taxon>Bacteria</taxon>
        <taxon>Bacillati</taxon>
        <taxon>Actinomycetota</taxon>
        <taxon>Actinomycetes</taxon>
        <taxon>Micrococcales</taxon>
        <taxon>Microbacteriaceae</taxon>
        <taxon>Curtobacterium</taxon>
    </lineage>
</organism>
<reference evidence="7" key="2">
    <citation type="submission" date="2020-09" db="EMBL/GenBank/DDBJ databases">
        <authorList>
            <person name="Sun Q."/>
            <person name="Ohkuma M."/>
        </authorList>
    </citation>
    <scope>NUCLEOTIDE SEQUENCE</scope>
    <source>
        <strain evidence="7">JCM 1480</strain>
    </source>
</reference>
<evidence type="ECO:0000256" key="4">
    <source>
        <dbReference type="ARBA" id="ARBA00022840"/>
    </source>
</evidence>
<dbReference type="Pfam" id="PF13538">
    <property type="entry name" value="UvrD_C_2"/>
    <property type="match status" value="1"/>
</dbReference>
<dbReference type="InterPro" id="IPR027785">
    <property type="entry name" value="UvrD-like_helicase_C"/>
</dbReference>
<dbReference type="GO" id="GO:0003677">
    <property type="term" value="F:DNA binding"/>
    <property type="evidence" value="ECO:0007669"/>
    <property type="project" value="InterPro"/>
</dbReference>
<dbReference type="GO" id="GO:0016787">
    <property type="term" value="F:hydrolase activity"/>
    <property type="evidence" value="ECO:0007669"/>
    <property type="project" value="UniProtKB-UniRule"/>
</dbReference>
<proteinExistence type="predicted"/>